<feature type="transmembrane region" description="Helical" evidence="1">
    <location>
        <begin position="60"/>
        <end position="81"/>
    </location>
</feature>
<evidence type="ECO:0000313" key="3">
    <source>
        <dbReference type="Proteomes" id="UP000319852"/>
    </source>
</evidence>
<name>A0A517N0U7_9BACT</name>
<organism evidence="2 3">
    <name type="scientific">Adhaeretor mobilis</name>
    <dbReference type="NCBI Taxonomy" id="1930276"/>
    <lineage>
        <taxon>Bacteria</taxon>
        <taxon>Pseudomonadati</taxon>
        <taxon>Planctomycetota</taxon>
        <taxon>Planctomycetia</taxon>
        <taxon>Pirellulales</taxon>
        <taxon>Lacipirellulaceae</taxon>
        <taxon>Adhaeretor</taxon>
    </lineage>
</organism>
<feature type="transmembrane region" description="Helical" evidence="1">
    <location>
        <begin position="20"/>
        <end position="39"/>
    </location>
</feature>
<accession>A0A517N0U7</accession>
<dbReference type="OrthoDB" id="7355622at2"/>
<dbReference type="Proteomes" id="UP000319852">
    <property type="component" value="Chromosome"/>
</dbReference>
<keyword evidence="1" id="KW-0812">Transmembrane</keyword>
<evidence type="ECO:0000256" key="1">
    <source>
        <dbReference type="SAM" id="Phobius"/>
    </source>
</evidence>
<evidence type="ECO:0008006" key="4">
    <source>
        <dbReference type="Google" id="ProtNLM"/>
    </source>
</evidence>
<dbReference type="KEGG" id="amob:HG15A2_40970"/>
<keyword evidence="1" id="KW-1133">Transmembrane helix</keyword>
<dbReference type="AlphaFoldDB" id="A0A517N0U7"/>
<feature type="transmembrane region" description="Helical" evidence="1">
    <location>
        <begin position="117"/>
        <end position="135"/>
    </location>
</feature>
<sequence>MNDQSKQLASTGSGLEKPLATTLLLLRLGVALVFFMWTLDKLMNPEHAAGIFERYYQMPGLGSALMVGIGAAQMILVLAFATGTIRTVSYGLITVLHAISTASCYPQYLNPWEKPNLLFFAAFPMLAACVGLWLLRKWDVWTVDGFRERVKNAEQ</sequence>
<evidence type="ECO:0000313" key="2">
    <source>
        <dbReference type="EMBL" id="QDT00757.1"/>
    </source>
</evidence>
<keyword evidence="1" id="KW-0472">Membrane</keyword>
<dbReference type="EMBL" id="CP036263">
    <property type="protein sequence ID" value="QDT00757.1"/>
    <property type="molecule type" value="Genomic_DNA"/>
</dbReference>
<reference evidence="2 3" key="1">
    <citation type="submission" date="2019-02" db="EMBL/GenBank/DDBJ databases">
        <title>Deep-cultivation of Planctomycetes and their phenomic and genomic characterization uncovers novel biology.</title>
        <authorList>
            <person name="Wiegand S."/>
            <person name="Jogler M."/>
            <person name="Boedeker C."/>
            <person name="Pinto D."/>
            <person name="Vollmers J."/>
            <person name="Rivas-Marin E."/>
            <person name="Kohn T."/>
            <person name="Peeters S.H."/>
            <person name="Heuer A."/>
            <person name="Rast P."/>
            <person name="Oberbeckmann S."/>
            <person name="Bunk B."/>
            <person name="Jeske O."/>
            <person name="Meyerdierks A."/>
            <person name="Storesund J.E."/>
            <person name="Kallscheuer N."/>
            <person name="Luecker S."/>
            <person name="Lage O.M."/>
            <person name="Pohl T."/>
            <person name="Merkel B.J."/>
            <person name="Hornburger P."/>
            <person name="Mueller R.-W."/>
            <person name="Bruemmer F."/>
            <person name="Labrenz M."/>
            <person name="Spormann A.M."/>
            <person name="Op den Camp H."/>
            <person name="Overmann J."/>
            <person name="Amann R."/>
            <person name="Jetten M.S.M."/>
            <person name="Mascher T."/>
            <person name="Medema M.H."/>
            <person name="Devos D.P."/>
            <person name="Kaster A.-K."/>
            <person name="Ovreas L."/>
            <person name="Rohde M."/>
            <person name="Galperin M.Y."/>
            <person name="Jogler C."/>
        </authorList>
    </citation>
    <scope>NUCLEOTIDE SEQUENCE [LARGE SCALE GENOMIC DNA]</scope>
    <source>
        <strain evidence="2 3">HG15A2</strain>
    </source>
</reference>
<gene>
    <name evidence="2" type="ORF">HG15A2_40970</name>
</gene>
<protein>
    <recommendedName>
        <fullName evidence="4">DoxX family protein</fullName>
    </recommendedName>
</protein>
<dbReference type="RefSeq" id="WP_145062462.1">
    <property type="nucleotide sequence ID" value="NZ_CP036263.1"/>
</dbReference>
<keyword evidence="3" id="KW-1185">Reference proteome</keyword>
<proteinExistence type="predicted"/>